<evidence type="ECO:0008006" key="4">
    <source>
        <dbReference type="Google" id="ProtNLM"/>
    </source>
</evidence>
<evidence type="ECO:0000313" key="3">
    <source>
        <dbReference type="Proteomes" id="UP000287166"/>
    </source>
</evidence>
<reference evidence="2 3" key="1">
    <citation type="journal article" date="2018" name="Sci. Rep.">
        <title>Genome sequence of the cauliflower mushroom Sparassis crispa (Hanabiratake) and its association with beneficial usage.</title>
        <authorList>
            <person name="Kiyama R."/>
            <person name="Furutani Y."/>
            <person name="Kawaguchi K."/>
            <person name="Nakanishi T."/>
        </authorList>
    </citation>
    <scope>NUCLEOTIDE SEQUENCE [LARGE SCALE GENOMIC DNA]</scope>
</reference>
<name>A0A401G5D2_9APHY</name>
<dbReference type="InterPro" id="IPR044688">
    <property type="entry name" value="SCI-1-like"/>
</dbReference>
<feature type="region of interest" description="Disordered" evidence="1">
    <location>
        <begin position="125"/>
        <end position="239"/>
    </location>
</feature>
<dbReference type="EMBL" id="BFAD01000001">
    <property type="protein sequence ID" value="GBE77371.1"/>
    <property type="molecule type" value="Genomic_DNA"/>
</dbReference>
<dbReference type="RefSeq" id="XP_027608284.1">
    <property type="nucleotide sequence ID" value="XM_027752483.1"/>
</dbReference>
<accession>A0A401G5D2</accession>
<dbReference type="STRING" id="139825.A0A401G5D2"/>
<feature type="compositionally biased region" description="Basic and acidic residues" evidence="1">
    <location>
        <begin position="165"/>
        <end position="224"/>
    </location>
</feature>
<gene>
    <name evidence="2" type="ORF">SCP_0102440</name>
</gene>
<dbReference type="PANTHER" id="PTHR34117:SF1">
    <property type="entry name" value="STYLE CELL-CYCLE INHIBITOR 1"/>
    <property type="match status" value="1"/>
</dbReference>
<dbReference type="Proteomes" id="UP000287166">
    <property type="component" value="Unassembled WGS sequence"/>
</dbReference>
<evidence type="ECO:0000256" key="1">
    <source>
        <dbReference type="SAM" id="MobiDB-lite"/>
    </source>
</evidence>
<dbReference type="OrthoDB" id="2139939at2759"/>
<feature type="compositionally biased region" description="Basic and acidic residues" evidence="1">
    <location>
        <begin position="1"/>
        <end position="28"/>
    </location>
</feature>
<protein>
    <recommendedName>
        <fullName evidence="4">Splicing arginine serine-rich 12</fullName>
    </recommendedName>
</protein>
<evidence type="ECO:0000313" key="2">
    <source>
        <dbReference type="EMBL" id="GBE77371.1"/>
    </source>
</evidence>
<feature type="region of interest" description="Disordered" evidence="1">
    <location>
        <begin position="1"/>
        <end position="39"/>
    </location>
</feature>
<dbReference type="GeneID" id="38774288"/>
<sequence>MPSESYPRDRSHSRSRDRSRSGSPERRIQLPSGASPISESDYFLKSDEFRIWLKDEKRKYFDELTSDKARRYFRKFVKAWNSGKLPKSLYAGVDPSQAASSHTAYRWSFTSKASRAEADALRAAREEVGSATYNRPSHTDARASRGARLQGPTLPSASDMTLARETADEARAAERDYQRKRDKREQKERVEEVVGPKPLGREGMLEKKRTQRESDREFRERGDEGLELDESTLLGGGDSFKDRIAKRDAARKRFEEKKFGGRDERLSAARERADTIRQKDKATMDMFMQLAKNKFG</sequence>
<keyword evidence="3" id="KW-1185">Reference proteome</keyword>
<comment type="caution">
    <text evidence="2">The sequence shown here is derived from an EMBL/GenBank/DDBJ whole genome shotgun (WGS) entry which is preliminary data.</text>
</comment>
<proteinExistence type="predicted"/>
<dbReference type="InParanoid" id="A0A401G5D2"/>
<dbReference type="AlphaFoldDB" id="A0A401G5D2"/>
<dbReference type="PANTHER" id="PTHR34117">
    <property type="entry name" value="STYLE CELL-CYCLE INHIBITOR 1"/>
    <property type="match status" value="1"/>
</dbReference>
<organism evidence="2 3">
    <name type="scientific">Sparassis crispa</name>
    <dbReference type="NCBI Taxonomy" id="139825"/>
    <lineage>
        <taxon>Eukaryota</taxon>
        <taxon>Fungi</taxon>
        <taxon>Dikarya</taxon>
        <taxon>Basidiomycota</taxon>
        <taxon>Agaricomycotina</taxon>
        <taxon>Agaricomycetes</taxon>
        <taxon>Polyporales</taxon>
        <taxon>Sparassidaceae</taxon>
        <taxon>Sparassis</taxon>
    </lineage>
</organism>